<dbReference type="Gene3D" id="3.40.50.300">
    <property type="entry name" value="P-loop containing nucleotide triphosphate hydrolases"/>
    <property type="match status" value="1"/>
</dbReference>
<evidence type="ECO:0000256" key="1">
    <source>
        <dbReference type="ARBA" id="ARBA00022605"/>
    </source>
</evidence>
<dbReference type="PRINTS" id="PR01100">
    <property type="entry name" value="SHIKIMTKNASE"/>
</dbReference>
<evidence type="ECO:0000256" key="7">
    <source>
        <dbReference type="HAMAP-Rule" id="MF_00109"/>
    </source>
</evidence>
<dbReference type="Proteomes" id="UP000179284">
    <property type="component" value="Chromosome I"/>
</dbReference>
<dbReference type="GO" id="GO:0009423">
    <property type="term" value="P:chorismate biosynthetic process"/>
    <property type="evidence" value="ECO:0007669"/>
    <property type="project" value="UniProtKB-UniRule"/>
</dbReference>
<keyword evidence="9" id="KW-1185">Reference proteome</keyword>
<evidence type="ECO:0000256" key="5">
    <source>
        <dbReference type="ARBA" id="ARBA00022840"/>
    </source>
</evidence>
<dbReference type="InterPro" id="IPR031322">
    <property type="entry name" value="Shikimate/glucono_kinase"/>
</dbReference>
<keyword evidence="4 7" id="KW-0418">Kinase</keyword>
<dbReference type="GO" id="GO:0005829">
    <property type="term" value="C:cytosol"/>
    <property type="evidence" value="ECO:0007669"/>
    <property type="project" value="TreeGrafter"/>
</dbReference>
<name>A0A1D9P2T6_9FIRM</name>
<dbReference type="InterPro" id="IPR027417">
    <property type="entry name" value="P-loop_NTPase"/>
</dbReference>
<sequence>MKKNNIILIGMPASGKSTVGVILAKILGYNFVDADIVIQEKDGRKLSEIIAEEGIDGFIDIENKINTGIEVEKSVIATGGSVVYGKEAMEHYKNLGTVVYLKVSMDELTKRLKDVKQRGVVMKEGQSLISLYNERSVLYEKYADITVDEKNSTMEEVVAELLSVLK</sequence>
<comment type="subunit">
    <text evidence="7">Monomer.</text>
</comment>
<feature type="binding site" evidence="7">
    <location>
        <position position="118"/>
    </location>
    <ligand>
        <name>ATP</name>
        <dbReference type="ChEBI" id="CHEBI:30616"/>
    </ligand>
</feature>
<comment type="pathway">
    <text evidence="7">Metabolic intermediate biosynthesis; chorismate biosynthesis; chorismate from D-erythrose 4-phosphate and phosphoenolpyruvate: step 5/7.</text>
</comment>
<feature type="binding site" evidence="7">
    <location>
        <position position="35"/>
    </location>
    <ligand>
        <name>substrate</name>
    </ligand>
</feature>
<dbReference type="InterPro" id="IPR000623">
    <property type="entry name" value="Shikimate_kinase/TSH1"/>
</dbReference>
<dbReference type="GO" id="GO:0005524">
    <property type="term" value="F:ATP binding"/>
    <property type="evidence" value="ECO:0007669"/>
    <property type="project" value="UniProtKB-UniRule"/>
</dbReference>
<feature type="binding site" evidence="7">
    <location>
        <begin position="13"/>
        <end position="18"/>
    </location>
    <ligand>
        <name>ATP</name>
        <dbReference type="ChEBI" id="CHEBI:30616"/>
    </ligand>
</feature>
<evidence type="ECO:0000256" key="2">
    <source>
        <dbReference type="ARBA" id="ARBA00022679"/>
    </source>
</evidence>
<dbReference type="SUPFAM" id="SSF52540">
    <property type="entry name" value="P-loop containing nucleoside triphosphate hydrolases"/>
    <property type="match status" value="1"/>
</dbReference>
<dbReference type="RefSeq" id="WP_071176538.1">
    <property type="nucleotide sequence ID" value="NZ_CP017831.1"/>
</dbReference>
<keyword evidence="7" id="KW-0963">Cytoplasm</keyword>
<protein>
    <recommendedName>
        <fullName evidence="7">Shikimate kinase</fullName>
        <shortName evidence="7">SK</shortName>
        <ecNumber evidence="7">2.7.1.71</ecNumber>
    </recommendedName>
</protein>
<evidence type="ECO:0000256" key="4">
    <source>
        <dbReference type="ARBA" id="ARBA00022777"/>
    </source>
</evidence>
<comment type="caution">
    <text evidence="7">Lacks conserved residue(s) required for the propagation of feature annotation.</text>
</comment>
<dbReference type="GO" id="GO:0000287">
    <property type="term" value="F:magnesium ion binding"/>
    <property type="evidence" value="ECO:0007669"/>
    <property type="project" value="UniProtKB-UniRule"/>
</dbReference>
<evidence type="ECO:0000256" key="6">
    <source>
        <dbReference type="ARBA" id="ARBA00023141"/>
    </source>
</evidence>
<keyword evidence="3 7" id="KW-0547">Nucleotide-binding</keyword>
<dbReference type="PANTHER" id="PTHR21087">
    <property type="entry name" value="SHIKIMATE KINASE"/>
    <property type="match status" value="1"/>
</dbReference>
<comment type="subcellular location">
    <subcellularLocation>
        <location evidence="7">Cytoplasm</location>
    </subcellularLocation>
</comment>
<feature type="binding site" evidence="7">
    <location>
        <position position="80"/>
    </location>
    <ligand>
        <name>substrate</name>
    </ligand>
</feature>
<dbReference type="Pfam" id="PF01202">
    <property type="entry name" value="SKI"/>
    <property type="match status" value="1"/>
</dbReference>
<evidence type="ECO:0000256" key="3">
    <source>
        <dbReference type="ARBA" id="ARBA00022741"/>
    </source>
</evidence>
<dbReference type="AlphaFoldDB" id="A0A1D9P2T6"/>
<accession>A0A1D9P2T6</accession>
<dbReference type="GO" id="GO:0009073">
    <property type="term" value="P:aromatic amino acid family biosynthetic process"/>
    <property type="evidence" value="ECO:0007669"/>
    <property type="project" value="UniProtKB-KW"/>
</dbReference>
<keyword evidence="6 7" id="KW-0057">Aromatic amino acid biosynthesis</keyword>
<dbReference type="GO" id="GO:0008652">
    <property type="term" value="P:amino acid biosynthetic process"/>
    <property type="evidence" value="ECO:0007669"/>
    <property type="project" value="UniProtKB-KW"/>
</dbReference>
<proteinExistence type="inferred from homology"/>
<keyword evidence="1 7" id="KW-0028">Amino-acid biosynthesis</keyword>
<dbReference type="GO" id="GO:0004765">
    <property type="term" value="F:shikimate kinase activity"/>
    <property type="evidence" value="ECO:0007669"/>
    <property type="project" value="UniProtKB-UniRule"/>
</dbReference>
<reference evidence="9" key="1">
    <citation type="submission" date="2016-10" db="EMBL/GenBank/DDBJ databases">
        <title>The complete genome sequence of the rumen bacterium Butyrivibrio hungatei MB2003.</title>
        <authorList>
            <person name="Palevich N."/>
            <person name="Kelly W.J."/>
            <person name="Leahy S.C."/>
            <person name="Altermann E."/>
            <person name="Rakonjac J."/>
            <person name="Attwood G.T."/>
        </authorList>
    </citation>
    <scope>NUCLEOTIDE SEQUENCE [LARGE SCALE GENOMIC DNA]</scope>
    <source>
        <strain evidence="9">MB2003</strain>
    </source>
</reference>
<evidence type="ECO:0000313" key="9">
    <source>
        <dbReference type="Proteomes" id="UP000179284"/>
    </source>
</evidence>
<keyword evidence="7" id="KW-0479">Metal-binding</keyword>
<comment type="cofactor">
    <cofactor evidence="7">
        <name>Mg(2+)</name>
        <dbReference type="ChEBI" id="CHEBI:18420"/>
    </cofactor>
    <text evidence="7">Binds 1 Mg(2+) ion per subunit.</text>
</comment>
<dbReference type="EMBL" id="CP017831">
    <property type="protein sequence ID" value="AOZ96880.1"/>
    <property type="molecule type" value="Genomic_DNA"/>
</dbReference>
<feature type="binding site" evidence="7">
    <location>
        <position position="17"/>
    </location>
    <ligand>
        <name>Mg(2+)</name>
        <dbReference type="ChEBI" id="CHEBI:18420"/>
    </ligand>
</feature>
<dbReference type="OrthoDB" id="9800332at2"/>
<comment type="similarity">
    <text evidence="7">Belongs to the shikimate kinase family.</text>
</comment>
<comment type="function">
    <text evidence="7">Catalyzes the specific phosphorylation of the 3-hydroxyl group of shikimic acid using ATP as a cosubstrate.</text>
</comment>
<comment type="catalytic activity">
    <reaction evidence="7">
        <text>shikimate + ATP = 3-phosphoshikimate + ADP + H(+)</text>
        <dbReference type="Rhea" id="RHEA:13121"/>
        <dbReference type="ChEBI" id="CHEBI:15378"/>
        <dbReference type="ChEBI" id="CHEBI:30616"/>
        <dbReference type="ChEBI" id="CHEBI:36208"/>
        <dbReference type="ChEBI" id="CHEBI:145989"/>
        <dbReference type="ChEBI" id="CHEBI:456216"/>
        <dbReference type="EC" id="2.7.1.71"/>
    </reaction>
</comment>
<gene>
    <name evidence="7" type="primary">aroK</name>
    <name evidence="8" type="ORF">bhn_I1847</name>
</gene>
<organism evidence="8 9">
    <name type="scientific">Butyrivibrio hungatei</name>
    <dbReference type="NCBI Taxonomy" id="185008"/>
    <lineage>
        <taxon>Bacteria</taxon>
        <taxon>Bacillati</taxon>
        <taxon>Bacillota</taxon>
        <taxon>Clostridia</taxon>
        <taxon>Lachnospirales</taxon>
        <taxon>Lachnospiraceae</taxon>
        <taxon>Butyrivibrio</taxon>
    </lineage>
</organism>
<dbReference type="EC" id="2.7.1.71" evidence="7"/>
<evidence type="ECO:0000313" key="8">
    <source>
        <dbReference type="EMBL" id="AOZ96880.1"/>
    </source>
</evidence>
<dbReference type="UniPathway" id="UPA00053">
    <property type="reaction ID" value="UER00088"/>
</dbReference>
<dbReference type="CDD" id="cd00464">
    <property type="entry name" value="SK"/>
    <property type="match status" value="1"/>
</dbReference>
<keyword evidence="7" id="KW-0460">Magnesium</keyword>
<dbReference type="PANTHER" id="PTHR21087:SF16">
    <property type="entry name" value="SHIKIMATE KINASE 1, CHLOROPLASTIC"/>
    <property type="match status" value="1"/>
</dbReference>
<keyword evidence="2 7" id="KW-0808">Transferase</keyword>
<keyword evidence="5 7" id="KW-0067">ATP-binding</keyword>
<dbReference type="KEGG" id="bhu:bhn_I1847"/>
<feature type="binding site" evidence="7">
    <location>
        <position position="135"/>
    </location>
    <ligand>
        <name>substrate</name>
    </ligand>
</feature>
<dbReference type="HAMAP" id="MF_00109">
    <property type="entry name" value="Shikimate_kinase"/>
    <property type="match status" value="1"/>
</dbReference>